<sequence>MFNSCALCLENRTVSQSPFAAHVLSYAHKHVDCGQRVRCVRDPSGTLATPTQNLSLLTEAAIQWKEARAANSNA</sequence>
<dbReference type="EMBL" id="OW152824">
    <property type="protein sequence ID" value="CAH2040400.1"/>
    <property type="molecule type" value="Genomic_DNA"/>
</dbReference>
<evidence type="ECO:0000313" key="2">
    <source>
        <dbReference type="Proteomes" id="UP000837857"/>
    </source>
</evidence>
<proteinExistence type="predicted"/>
<gene>
    <name evidence="1" type="ORF">IPOD504_LOCUS2539</name>
</gene>
<organism evidence="1 2">
    <name type="scientific">Iphiclides podalirius</name>
    <name type="common">scarce swallowtail</name>
    <dbReference type="NCBI Taxonomy" id="110791"/>
    <lineage>
        <taxon>Eukaryota</taxon>
        <taxon>Metazoa</taxon>
        <taxon>Ecdysozoa</taxon>
        <taxon>Arthropoda</taxon>
        <taxon>Hexapoda</taxon>
        <taxon>Insecta</taxon>
        <taxon>Pterygota</taxon>
        <taxon>Neoptera</taxon>
        <taxon>Endopterygota</taxon>
        <taxon>Lepidoptera</taxon>
        <taxon>Glossata</taxon>
        <taxon>Ditrysia</taxon>
        <taxon>Papilionoidea</taxon>
        <taxon>Papilionidae</taxon>
        <taxon>Papilioninae</taxon>
        <taxon>Iphiclides</taxon>
    </lineage>
</organism>
<keyword evidence="2" id="KW-1185">Reference proteome</keyword>
<reference evidence="1" key="1">
    <citation type="submission" date="2022-03" db="EMBL/GenBank/DDBJ databases">
        <authorList>
            <person name="Martin H S."/>
        </authorList>
    </citation>
    <scope>NUCLEOTIDE SEQUENCE</scope>
</reference>
<dbReference type="Proteomes" id="UP000837857">
    <property type="component" value="Chromosome 12"/>
</dbReference>
<name>A0ABN8HS68_9NEOP</name>
<protein>
    <submittedName>
        <fullName evidence="1">Uncharacterized protein</fullName>
    </submittedName>
</protein>
<evidence type="ECO:0000313" key="1">
    <source>
        <dbReference type="EMBL" id="CAH2040400.1"/>
    </source>
</evidence>
<accession>A0ABN8HS68</accession>
<feature type="non-terminal residue" evidence="1">
    <location>
        <position position="74"/>
    </location>
</feature>